<dbReference type="OrthoDB" id="59288at2759"/>
<dbReference type="AlphaFoldDB" id="A0A8K1C2G4"/>
<dbReference type="EMBL" id="SPLM01000148">
    <property type="protein sequence ID" value="TMW55254.1"/>
    <property type="molecule type" value="Genomic_DNA"/>
</dbReference>
<dbReference type="InterPro" id="IPR010502">
    <property type="entry name" value="Carb-bd_dom_fam9"/>
</dbReference>
<proteinExistence type="predicted"/>
<feature type="region of interest" description="Disordered" evidence="1">
    <location>
        <begin position="341"/>
        <end position="376"/>
    </location>
</feature>
<dbReference type="Proteomes" id="UP000794436">
    <property type="component" value="Unassembled WGS sequence"/>
</dbReference>
<dbReference type="Gene3D" id="2.60.40.1190">
    <property type="match status" value="1"/>
</dbReference>
<accession>A0A8K1C2G4</accession>
<dbReference type="GO" id="GO:0016052">
    <property type="term" value="P:carbohydrate catabolic process"/>
    <property type="evidence" value="ECO:0007669"/>
    <property type="project" value="InterPro"/>
</dbReference>
<dbReference type="PANTHER" id="PTHR35532:SF5">
    <property type="entry name" value="CARBOHYDRATE-BINDING DOMAIN-CONTAINING PROTEIN"/>
    <property type="match status" value="1"/>
</dbReference>
<dbReference type="CDD" id="cd09620">
    <property type="entry name" value="CBM9_like_3"/>
    <property type="match status" value="1"/>
</dbReference>
<dbReference type="PANTHER" id="PTHR35532">
    <property type="entry name" value="SIMILAR TO POLYHYDROXYALKANOATE DEPOLYMERASE"/>
    <property type="match status" value="1"/>
</dbReference>
<feature type="domain" description="Carbohydrate-binding" evidence="2">
    <location>
        <begin position="37"/>
        <end position="127"/>
    </location>
</feature>
<reference evidence="3" key="1">
    <citation type="submission" date="2019-03" db="EMBL/GenBank/DDBJ databases">
        <title>Long read genome sequence of the mycoparasitic Pythium oligandrum ATCC 38472 isolated from sugarbeet rhizosphere.</title>
        <authorList>
            <person name="Gaulin E."/>
        </authorList>
    </citation>
    <scope>NUCLEOTIDE SEQUENCE</scope>
    <source>
        <strain evidence="3">ATCC 38472_TT</strain>
    </source>
</reference>
<evidence type="ECO:0000256" key="1">
    <source>
        <dbReference type="SAM" id="MobiDB-lite"/>
    </source>
</evidence>
<gene>
    <name evidence="3" type="ORF">Poli38472_013145</name>
</gene>
<name>A0A8K1C2G4_PYTOL</name>
<dbReference type="Pfam" id="PF06452">
    <property type="entry name" value="CBM9_1"/>
    <property type="match status" value="1"/>
</dbReference>
<dbReference type="GO" id="GO:0030246">
    <property type="term" value="F:carbohydrate binding"/>
    <property type="evidence" value="ECO:0007669"/>
    <property type="project" value="InterPro"/>
</dbReference>
<dbReference type="SUPFAM" id="SSF49344">
    <property type="entry name" value="CBD9-like"/>
    <property type="match status" value="1"/>
</dbReference>
<keyword evidence="4" id="KW-1185">Reference proteome</keyword>
<dbReference type="GO" id="GO:0004553">
    <property type="term" value="F:hydrolase activity, hydrolyzing O-glycosyl compounds"/>
    <property type="evidence" value="ECO:0007669"/>
    <property type="project" value="InterPro"/>
</dbReference>
<organism evidence="3 4">
    <name type="scientific">Pythium oligandrum</name>
    <name type="common">Mycoparasitic fungus</name>
    <dbReference type="NCBI Taxonomy" id="41045"/>
    <lineage>
        <taxon>Eukaryota</taxon>
        <taxon>Sar</taxon>
        <taxon>Stramenopiles</taxon>
        <taxon>Oomycota</taxon>
        <taxon>Peronosporomycetes</taxon>
        <taxon>Pythiales</taxon>
        <taxon>Pythiaceae</taxon>
        <taxon>Pythium</taxon>
    </lineage>
</organism>
<protein>
    <recommendedName>
        <fullName evidence="2">Carbohydrate-binding domain-containing protein</fullName>
    </recommendedName>
</protein>
<evidence type="ECO:0000313" key="4">
    <source>
        <dbReference type="Proteomes" id="UP000794436"/>
    </source>
</evidence>
<comment type="caution">
    <text evidence="3">The sequence shown here is derived from an EMBL/GenBank/DDBJ whole genome shotgun (WGS) entry which is preliminary data.</text>
</comment>
<evidence type="ECO:0000259" key="2">
    <source>
        <dbReference type="Pfam" id="PF06452"/>
    </source>
</evidence>
<evidence type="ECO:0000313" key="3">
    <source>
        <dbReference type="EMBL" id="TMW55254.1"/>
    </source>
</evidence>
<sequence>MTKRNEEWQYMDTLRPPVYVCLRRKADSNGVVPRLKIDGRVDKEEWSHVPWSDAFVDIEGVVKKPTVYPLTRMKMMYDDQHLYIAAELVEKQIWGTILEKNATMYHENDFEVFLNPDGSRHNYYELELNCLNTIWELVLNKPYKDGYSIKNPYNLEHVQTAVYVDGVTNDPQVECTKWSVEVCYRLSELVQFDRLRERPARAGDVWRVNFSRVQYQLMTVLDEETNELQYAKVPDTREDNIVWAPTGVIDIHRPEKWGFVLFSSASDEHEGILELNKAMETFLCEQIAMEQILDTIYYDQRTFHATHENYAESLEELYGKTEAFPRLDLVEEFELSQPVIERQSDPDATPVYTPRGVETSKKRVYSPRLDPDDEEDARKPPLCRFYTVSIKSATQRWIMTQDALLRKIEAS</sequence>